<gene>
    <name evidence="4" type="ordered locus">TP03_0483</name>
</gene>
<dbReference type="EMBL" id="AAGK01000005">
    <property type="protein sequence ID" value="EAN31227.1"/>
    <property type="molecule type" value="Genomic_DNA"/>
</dbReference>
<evidence type="ECO:0000256" key="1">
    <source>
        <dbReference type="SAM" id="Coils"/>
    </source>
</evidence>
<proteinExistence type="predicted"/>
<keyword evidence="3" id="KW-0472">Membrane</keyword>
<organism evidence="4 5">
    <name type="scientific">Theileria parva</name>
    <name type="common">East coast fever infection agent</name>
    <dbReference type="NCBI Taxonomy" id="5875"/>
    <lineage>
        <taxon>Eukaryota</taxon>
        <taxon>Sar</taxon>
        <taxon>Alveolata</taxon>
        <taxon>Apicomplexa</taxon>
        <taxon>Aconoidasida</taxon>
        <taxon>Piroplasmida</taxon>
        <taxon>Theileriidae</taxon>
        <taxon>Theileria</taxon>
    </lineage>
</organism>
<feature type="transmembrane region" description="Helical" evidence="3">
    <location>
        <begin position="76"/>
        <end position="94"/>
    </location>
</feature>
<dbReference type="InParanoid" id="Q4MZN4"/>
<keyword evidence="3" id="KW-1133">Transmembrane helix</keyword>
<name>Q4MZN4_THEPA</name>
<protein>
    <submittedName>
        <fullName evidence="4">Uncharacterized protein</fullName>
    </submittedName>
</protein>
<keyword evidence="3" id="KW-0812">Transmembrane</keyword>
<reference evidence="4 5" key="1">
    <citation type="journal article" date="2005" name="Science">
        <title>Genome sequence of Theileria parva, a bovine pathogen that transforms lymphocytes.</title>
        <authorList>
            <person name="Gardner M.J."/>
            <person name="Bishop R."/>
            <person name="Shah T."/>
            <person name="de Villiers E.P."/>
            <person name="Carlton J.M."/>
            <person name="Hall N."/>
            <person name="Ren Q."/>
            <person name="Paulsen I.T."/>
            <person name="Pain A."/>
            <person name="Berriman M."/>
            <person name="Wilson R.J.M."/>
            <person name="Sato S."/>
            <person name="Ralph S.A."/>
            <person name="Mann D.J."/>
            <person name="Xiong Z."/>
            <person name="Shallom S.J."/>
            <person name="Weidman J."/>
            <person name="Jiang L."/>
            <person name="Lynn J."/>
            <person name="Weaver B."/>
            <person name="Shoaibi A."/>
            <person name="Domingo A.R."/>
            <person name="Wasawo D."/>
            <person name="Crabtree J."/>
            <person name="Wortman J.R."/>
            <person name="Haas B."/>
            <person name="Angiuoli S.V."/>
            <person name="Creasy T.H."/>
            <person name="Lu C."/>
            <person name="Suh B."/>
            <person name="Silva J.C."/>
            <person name="Utterback T.R."/>
            <person name="Feldblyum T.V."/>
            <person name="Pertea M."/>
            <person name="Allen J."/>
            <person name="Nierman W.C."/>
            <person name="Taracha E.L.N."/>
            <person name="Salzberg S.L."/>
            <person name="White O.R."/>
            <person name="Fitzhugh H.A."/>
            <person name="Morzaria S."/>
            <person name="Venter J.C."/>
            <person name="Fraser C.M."/>
            <person name="Nene V."/>
        </authorList>
    </citation>
    <scope>NUCLEOTIDE SEQUENCE [LARGE SCALE GENOMIC DNA]</scope>
    <source>
        <strain evidence="4 5">Muguga</strain>
    </source>
</reference>
<sequence length="344" mass="39903">MYLLRVNKRILTSVINSKNFNSFFLRNRRFHSKSTASSGSGVANNSTPDTTDATDTTGTSDTPGTDKRTFLWQLKVISIVTFVLGSSYLSYTFFSNQMDVERTRMKLSVNWDSLFYGNKLSQKHKAFLNSRYSNSLSPDLNTGLVTYFFHIEHSKETGFRRSDAVELLSQVGIDDKNKTVQKFIKNAKADSHEDKMQCGCTLDEFGRLVESLVLEQRLQSNNNFESELTHKLTQINSDRMEDVGWDMKNVSWEIGNSVVTEPAREMSNEILKYNKSHWEDEEVEELESELARNMKLRLKLEELSRRRRLSDEERKRLTSVNNEIVLINSELHKLKYHKRKLLLI</sequence>
<dbReference type="VEuPathDB" id="PiroplasmaDB:TpMuguga_03g00483"/>
<dbReference type="eggNOG" id="ENOG502T2A7">
    <property type="taxonomic scope" value="Eukaryota"/>
</dbReference>
<evidence type="ECO:0000256" key="3">
    <source>
        <dbReference type="SAM" id="Phobius"/>
    </source>
</evidence>
<dbReference type="AlphaFoldDB" id="Q4MZN4"/>
<feature type="coiled-coil region" evidence="1">
    <location>
        <begin position="283"/>
        <end position="313"/>
    </location>
</feature>
<comment type="caution">
    <text evidence="4">The sequence shown here is derived from an EMBL/GenBank/DDBJ whole genome shotgun (WGS) entry which is preliminary data.</text>
</comment>
<feature type="compositionally biased region" description="Low complexity" evidence="2">
    <location>
        <begin position="43"/>
        <end position="62"/>
    </location>
</feature>
<evidence type="ECO:0000256" key="2">
    <source>
        <dbReference type="SAM" id="MobiDB-lite"/>
    </source>
</evidence>
<evidence type="ECO:0000313" key="4">
    <source>
        <dbReference type="EMBL" id="EAN31227.1"/>
    </source>
</evidence>
<dbReference type="GeneID" id="3499945"/>
<feature type="region of interest" description="Disordered" evidence="2">
    <location>
        <begin position="34"/>
        <end position="62"/>
    </location>
</feature>
<dbReference type="KEGG" id="tpv:TP03_0483"/>
<evidence type="ECO:0000313" key="5">
    <source>
        <dbReference type="Proteomes" id="UP000001949"/>
    </source>
</evidence>
<dbReference type="SMR" id="Q4MZN4"/>
<dbReference type="RefSeq" id="XP_763510.1">
    <property type="nucleotide sequence ID" value="XM_758417.1"/>
</dbReference>
<dbReference type="Proteomes" id="UP000001949">
    <property type="component" value="Unassembled WGS sequence"/>
</dbReference>
<keyword evidence="5" id="KW-1185">Reference proteome</keyword>
<dbReference type="OMA" id="NDELCKY"/>
<accession>Q4MZN4</accession>
<keyword evidence="1" id="KW-0175">Coiled coil</keyword>